<reference evidence="1" key="1">
    <citation type="submission" date="2020-04" db="EMBL/GenBank/DDBJ databases">
        <authorList>
            <person name="Alioto T."/>
            <person name="Alioto T."/>
            <person name="Gomez Garrido J."/>
        </authorList>
    </citation>
    <scope>NUCLEOTIDE SEQUENCE</scope>
    <source>
        <strain evidence="1">A484AB</strain>
    </source>
</reference>
<dbReference type="Pfam" id="PF00665">
    <property type="entry name" value="rve"/>
    <property type="match status" value="1"/>
</dbReference>
<dbReference type="AlphaFoldDB" id="A0A7D9IEN9"/>
<dbReference type="Gene3D" id="3.30.420.10">
    <property type="entry name" value="Ribonuclease H-like superfamily/Ribonuclease H"/>
    <property type="match status" value="1"/>
</dbReference>
<dbReference type="InterPro" id="IPR012337">
    <property type="entry name" value="RNaseH-like_sf"/>
</dbReference>
<proteinExistence type="predicted"/>
<sequence>MLLRLQPYSLTIKYRQGADMEIADVLSRLSLQETEPISDMDPEIKELNDVVYNGWPTNIKQVQEILKPYWTFRDEITTEDDGAEYLLIADYYSTYQFVREVPKGKSSSRTIANLTKETFSEQGIPKIVRSDNGPHFEGQAYKEFAKQYRFQHITSSPHYPRSNGFIES</sequence>
<dbReference type="OrthoDB" id="9386368at2759"/>
<organism evidence="1 2">
    <name type="scientific">Paramuricea clavata</name>
    <name type="common">Red gorgonian</name>
    <name type="synonym">Violescent sea-whip</name>
    <dbReference type="NCBI Taxonomy" id="317549"/>
    <lineage>
        <taxon>Eukaryota</taxon>
        <taxon>Metazoa</taxon>
        <taxon>Cnidaria</taxon>
        <taxon>Anthozoa</taxon>
        <taxon>Octocorallia</taxon>
        <taxon>Malacalcyonacea</taxon>
        <taxon>Plexauridae</taxon>
        <taxon>Paramuricea</taxon>
    </lineage>
</organism>
<evidence type="ECO:0000313" key="1">
    <source>
        <dbReference type="EMBL" id="CAB4004217.1"/>
    </source>
</evidence>
<dbReference type="InterPro" id="IPR050951">
    <property type="entry name" value="Retrovirus_Pol_polyprotein"/>
</dbReference>
<dbReference type="Proteomes" id="UP001152795">
    <property type="component" value="Unassembled WGS sequence"/>
</dbReference>
<gene>
    <name evidence="1" type="ORF">PACLA_8A032459</name>
</gene>
<dbReference type="EMBL" id="CACRXK020004835">
    <property type="protein sequence ID" value="CAB4004217.1"/>
    <property type="molecule type" value="Genomic_DNA"/>
</dbReference>
<accession>A0A7D9IEN9</accession>
<keyword evidence="2" id="KW-1185">Reference proteome</keyword>
<comment type="caution">
    <text evidence="1">The sequence shown here is derived from an EMBL/GenBank/DDBJ whole genome shotgun (WGS) entry which is preliminary data.</text>
</comment>
<dbReference type="GO" id="GO:0003676">
    <property type="term" value="F:nucleic acid binding"/>
    <property type="evidence" value="ECO:0007669"/>
    <property type="project" value="InterPro"/>
</dbReference>
<protein>
    <submittedName>
        <fullName evidence="1">Retrovirus-related Pol poly from transposon</fullName>
    </submittedName>
</protein>
<dbReference type="GO" id="GO:0015074">
    <property type="term" value="P:DNA integration"/>
    <property type="evidence" value="ECO:0007669"/>
    <property type="project" value="InterPro"/>
</dbReference>
<name>A0A7D9IEN9_PARCT</name>
<evidence type="ECO:0000313" key="2">
    <source>
        <dbReference type="Proteomes" id="UP001152795"/>
    </source>
</evidence>
<dbReference type="PANTHER" id="PTHR37984:SF7">
    <property type="entry name" value="INTEGRASE CATALYTIC DOMAIN-CONTAINING PROTEIN"/>
    <property type="match status" value="1"/>
</dbReference>
<dbReference type="InterPro" id="IPR001584">
    <property type="entry name" value="Integrase_cat-core"/>
</dbReference>
<dbReference type="PROSITE" id="PS50994">
    <property type="entry name" value="INTEGRASE"/>
    <property type="match status" value="1"/>
</dbReference>
<dbReference type="InterPro" id="IPR036397">
    <property type="entry name" value="RNaseH_sf"/>
</dbReference>
<dbReference type="SUPFAM" id="SSF53098">
    <property type="entry name" value="Ribonuclease H-like"/>
    <property type="match status" value="1"/>
</dbReference>
<dbReference type="PANTHER" id="PTHR37984">
    <property type="entry name" value="PROTEIN CBG26694"/>
    <property type="match status" value="1"/>
</dbReference>